<dbReference type="AlphaFoldDB" id="A0A0S7Y2R3"/>
<evidence type="ECO:0000259" key="11">
    <source>
        <dbReference type="Pfam" id="PF00535"/>
    </source>
</evidence>
<keyword evidence="4" id="KW-0808">Transferase</keyword>
<dbReference type="InterPro" id="IPR029044">
    <property type="entry name" value="Nucleotide-diphossugar_trans"/>
</dbReference>
<dbReference type="PANTHER" id="PTHR43646:SF2">
    <property type="entry name" value="GLYCOSYLTRANSFERASE 2-LIKE DOMAIN-CONTAINING PROTEIN"/>
    <property type="match status" value="1"/>
</dbReference>
<evidence type="ECO:0000256" key="4">
    <source>
        <dbReference type="ARBA" id="ARBA00022679"/>
    </source>
</evidence>
<protein>
    <recommendedName>
        <fullName evidence="9">4,4'-diaponeurosporenoate glycosyltransferase</fullName>
    </recommendedName>
</protein>
<reference evidence="12 13" key="1">
    <citation type="journal article" date="2015" name="Microbiome">
        <title>Genomic resolution of linkages in carbon, nitrogen, and sulfur cycling among widespread estuary sediment bacteria.</title>
        <authorList>
            <person name="Baker B.J."/>
            <person name="Lazar C.S."/>
            <person name="Teske A.P."/>
            <person name="Dick G.J."/>
        </authorList>
    </citation>
    <scope>NUCLEOTIDE SEQUENCE [LARGE SCALE GENOMIC DNA]</scope>
    <source>
        <strain evidence="12">DG_54_3</strain>
    </source>
</reference>
<feature type="transmembrane region" description="Helical" evidence="10">
    <location>
        <begin position="6"/>
        <end position="23"/>
    </location>
</feature>
<evidence type="ECO:0000313" key="12">
    <source>
        <dbReference type="EMBL" id="KPJ68966.1"/>
    </source>
</evidence>
<dbReference type="Proteomes" id="UP000051861">
    <property type="component" value="Unassembled WGS sequence"/>
</dbReference>
<comment type="function">
    <text evidence="6">Catalyzes the glycosylation of 4,4'-diaponeurosporenoate, i.e. the esterification of glucose at the C1'' position with the carboxyl group of 4,4'-diaponeurosporenic acid, to form glycosyl-4,4'-diaponeurosporenoate. This is a step in the biosynthesis of staphyloxanthin, an orange pigment present in most staphylococci strains.</text>
</comment>
<organism evidence="12 13">
    <name type="scientific">candidate division WOR-1 bacterium DG_54_3</name>
    <dbReference type="NCBI Taxonomy" id="1703775"/>
    <lineage>
        <taxon>Bacteria</taxon>
        <taxon>Bacillati</taxon>
        <taxon>Saganbacteria</taxon>
    </lineage>
</organism>
<keyword evidence="2" id="KW-1003">Cell membrane</keyword>
<evidence type="ECO:0000256" key="3">
    <source>
        <dbReference type="ARBA" id="ARBA00022676"/>
    </source>
</evidence>
<comment type="subcellular location">
    <subcellularLocation>
        <location evidence="1">Cell membrane</location>
    </subcellularLocation>
</comment>
<evidence type="ECO:0000256" key="9">
    <source>
        <dbReference type="ARBA" id="ARBA00040345"/>
    </source>
</evidence>
<feature type="domain" description="Glycosyltransferase 2-like" evidence="11">
    <location>
        <begin position="42"/>
        <end position="211"/>
    </location>
</feature>
<dbReference type="EMBL" id="LIZX01000035">
    <property type="protein sequence ID" value="KPJ68966.1"/>
    <property type="molecule type" value="Genomic_DNA"/>
</dbReference>
<evidence type="ECO:0000313" key="13">
    <source>
        <dbReference type="Proteomes" id="UP000051861"/>
    </source>
</evidence>
<dbReference type="Pfam" id="PF00535">
    <property type="entry name" value="Glycos_transf_2"/>
    <property type="match status" value="1"/>
</dbReference>
<accession>A0A0S7Y2R3</accession>
<gene>
    <name evidence="12" type="ORF">AMJ44_05035</name>
</gene>
<feature type="transmembrane region" description="Helical" evidence="10">
    <location>
        <begin position="309"/>
        <end position="328"/>
    </location>
</feature>
<evidence type="ECO:0000256" key="5">
    <source>
        <dbReference type="ARBA" id="ARBA00023136"/>
    </source>
</evidence>
<evidence type="ECO:0000256" key="7">
    <source>
        <dbReference type="ARBA" id="ARBA00037904"/>
    </source>
</evidence>
<evidence type="ECO:0000256" key="6">
    <source>
        <dbReference type="ARBA" id="ARBA00037281"/>
    </source>
</evidence>
<keyword evidence="3" id="KW-0328">Glycosyltransferase</keyword>
<name>A0A0S7Y2R3_UNCSA</name>
<dbReference type="GO" id="GO:0016757">
    <property type="term" value="F:glycosyltransferase activity"/>
    <property type="evidence" value="ECO:0007669"/>
    <property type="project" value="UniProtKB-KW"/>
</dbReference>
<evidence type="ECO:0000256" key="10">
    <source>
        <dbReference type="SAM" id="Phobius"/>
    </source>
</evidence>
<comment type="caution">
    <text evidence="12">The sequence shown here is derived from an EMBL/GenBank/DDBJ whole genome shotgun (WGS) entry which is preliminary data.</text>
</comment>
<keyword evidence="10" id="KW-0812">Transmembrane</keyword>
<sequence>MEFLHIGILFFLVLLLLNLIQNLKRIKEQERIKLKEPLPLISVLIPARNEEKNIQNCVTSLLQSEYRRLEIIVLDDNSTDRTHEIVKELSRHHKKLKIIKGKELPPGWNGKNWACQQLSQAACGEWFLFTDADTTHKPQSVSLAFTAAQKRKSVFVTYIPGLPAKTWSEKLFYSIIHFAFFAVLPSRVVNYSKNSHLAFGIGPFLFINRRFYFSFGGHKSIKTAIVDDIALAKKVKEHKGKVSAVDGTKVMDVRFYTCFKELWYGFSKNVYEAIGCAPHYLIAILFSCYFLFIYPYLLLWEAVESHQDLTAPLFMVAIISLIKIILSLRFQTSIVFGLLHPFSVVLALLILLNSFRIAVFKKKIEWKERLYPVE</sequence>
<dbReference type="Gene3D" id="3.90.550.10">
    <property type="entry name" value="Spore Coat Polysaccharide Biosynthesis Protein SpsA, Chain A"/>
    <property type="match status" value="1"/>
</dbReference>
<dbReference type="GO" id="GO:0005886">
    <property type="term" value="C:plasma membrane"/>
    <property type="evidence" value="ECO:0007669"/>
    <property type="project" value="UniProtKB-SubCell"/>
</dbReference>
<keyword evidence="10" id="KW-1133">Transmembrane helix</keyword>
<dbReference type="PANTHER" id="PTHR43646">
    <property type="entry name" value="GLYCOSYLTRANSFERASE"/>
    <property type="match status" value="1"/>
</dbReference>
<comment type="similarity">
    <text evidence="8">Belongs to the glycosyltransferase 2 family. CrtQ subfamily.</text>
</comment>
<dbReference type="SUPFAM" id="SSF53448">
    <property type="entry name" value="Nucleotide-diphospho-sugar transferases"/>
    <property type="match status" value="1"/>
</dbReference>
<keyword evidence="5 10" id="KW-0472">Membrane</keyword>
<dbReference type="InterPro" id="IPR001173">
    <property type="entry name" value="Glyco_trans_2-like"/>
</dbReference>
<evidence type="ECO:0000256" key="2">
    <source>
        <dbReference type="ARBA" id="ARBA00022475"/>
    </source>
</evidence>
<feature type="transmembrane region" description="Helical" evidence="10">
    <location>
        <begin position="334"/>
        <end position="359"/>
    </location>
</feature>
<proteinExistence type="inferred from homology"/>
<evidence type="ECO:0000256" key="1">
    <source>
        <dbReference type="ARBA" id="ARBA00004236"/>
    </source>
</evidence>
<feature type="transmembrane region" description="Helical" evidence="10">
    <location>
        <begin position="277"/>
        <end position="297"/>
    </location>
</feature>
<comment type="pathway">
    <text evidence="7">Carotenoid biosynthesis; staphyloxanthin biosynthesis; staphyloxanthin from farnesyl diphosphate: step 4/5.</text>
</comment>
<dbReference type="CDD" id="cd00761">
    <property type="entry name" value="Glyco_tranf_GTA_type"/>
    <property type="match status" value="1"/>
</dbReference>
<evidence type="ECO:0000256" key="8">
    <source>
        <dbReference type="ARBA" id="ARBA00038120"/>
    </source>
</evidence>